<gene>
    <name evidence="5" type="ORF">MIND_00176700</name>
</gene>
<name>A0A8H6TH33_9AGAR</name>
<proteinExistence type="inferred from homology"/>
<dbReference type="GO" id="GO:0016491">
    <property type="term" value="F:oxidoreductase activity"/>
    <property type="evidence" value="ECO:0007669"/>
    <property type="project" value="UniProtKB-KW"/>
</dbReference>
<dbReference type="SUPFAM" id="SSF51735">
    <property type="entry name" value="NAD(P)-binding Rossmann-fold domains"/>
    <property type="match status" value="1"/>
</dbReference>
<dbReference type="GO" id="GO:0005634">
    <property type="term" value="C:nucleus"/>
    <property type="evidence" value="ECO:0007669"/>
    <property type="project" value="TreeGrafter"/>
</dbReference>
<evidence type="ECO:0000256" key="1">
    <source>
        <dbReference type="ARBA" id="ARBA00006328"/>
    </source>
</evidence>
<dbReference type="Gene3D" id="3.90.25.10">
    <property type="entry name" value="UDP-galactose 4-epimerase, domain 1"/>
    <property type="match status" value="1"/>
</dbReference>
<evidence type="ECO:0000256" key="3">
    <source>
        <dbReference type="ARBA" id="ARBA00023002"/>
    </source>
</evidence>
<dbReference type="PANTHER" id="PTHR42748:SF30">
    <property type="entry name" value="NMRA-LIKE DOMAIN-CONTAINING PROTEIN"/>
    <property type="match status" value="1"/>
</dbReference>
<dbReference type="InterPro" id="IPR051164">
    <property type="entry name" value="NmrA-like_oxidored"/>
</dbReference>
<evidence type="ECO:0000313" key="6">
    <source>
        <dbReference type="Proteomes" id="UP000636479"/>
    </source>
</evidence>
<dbReference type="InterPro" id="IPR036291">
    <property type="entry name" value="NAD(P)-bd_dom_sf"/>
</dbReference>
<feature type="domain" description="NmrA-like" evidence="4">
    <location>
        <begin position="11"/>
        <end position="307"/>
    </location>
</feature>
<sequence>MTITKDPTAPLVAVVGATGTQGGSVVLALTESERPYRIRAFTRDVSKPAAKALAEKGLEVVAVTLSVENRGAVFKAFEGADYAFLVTNWAEHGDPPRETIEGKLMIDAAKAAGLKGIVWSGLPSIDALSGGKYKNVGHFESKARVSDYGRASGVPFVDIQAGGYASNMRTFMRPVKVSEDTWAVNLPLPPTTRMPIIDAEQDYGLFVRKALELPVFPDKQTWATFGELIGFADQTKQLSEATGKKVVFNQISSAVFGEGVKSAGTPPHIALAIEEVFTSVGEFGYFSEGTVLSQEGLARQPRTWKQYVRAQDWSDVLV</sequence>
<keyword evidence="3" id="KW-0560">Oxidoreductase</keyword>
<evidence type="ECO:0000313" key="5">
    <source>
        <dbReference type="EMBL" id="KAF7316571.1"/>
    </source>
</evidence>
<organism evidence="5 6">
    <name type="scientific">Mycena indigotica</name>
    <dbReference type="NCBI Taxonomy" id="2126181"/>
    <lineage>
        <taxon>Eukaryota</taxon>
        <taxon>Fungi</taxon>
        <taxon>Dikarya</taxon>
        <taxon>Basidiomycota</taxon>
        <taxon>Agaricomycotina</taxon>
        <taxon>Agaricomycetes</taxon>
        <taxon>Agaricomycetidae</taxon>
        <taxon>Agaricales</taxon>
        <taxon>Marasmiineae</taxon>
        <taxon>Mycenaceae</taxon>
        <taxon>Mycena</taxon>
    </lineage>
</organism>
<comment type="caution">
    <text evidence="5">The sequence shown here is derived from an EMBL/GenBank/DDBJ whole genome shotgun (WGS) entry which is preliminary data.</text>
</comment>
<reference evidence="5" key="1">
    <citation type="submission" date="2020-05" db="EMBL/GenBank/DDBJ databases">
        <title>Mycena genomes resolve the evolution of fungal bioluminescence.</title>
        <authorList>
            <person name="Tsai I.J."/>
        </authorList>
    </citation>
    <scope>NUCLEOTIDE SEQUENCE</scope>
    <source>
        <strain evidence="5">171206Taipei</strain>
    </source>
</reference>
<dbReference type="AlphaFoldDB" id="A0A8H6TH33"/>
<dbReference type="OrthoDB" id="2868448at2759"/>
<dbReference type="InterPro" id="IPR008030">
    <property type="entry name" value="NmrA-like"/>
</dbReference>
<comment type="similarity">
    <text evidence="1">Belongs to the NmrA-type oxidoreductase family.</text>
</comment>
<dbReference type="Pfam" id="PF05368">
    <property type="entry name" value="NmrA"/>
    <property type="match status" value="1"/>
</dbReference>
<protein>
    <recommendedName>
        <fullName evidence="4">NmrA-like domain-containing protein</fullName>
    </recommendedName>
</protein>
<evidence type="ECO:0000256" key="2">
    <source>
        <dbReference type="ARBA" id="ARBA00022857"/>
    </source>
</evidence>
<dbReference type="EMBL" id="JACAZF010000001">
    <property type="protein sequence ID" value="KAF7316571.1"/>
    <property type="molecule type" value="Genomic_DNA"/>
</dbReference>
<dbReference type="Proteomes" id="UP000636479">
    <property type="component" value="Unassembled WGS sequence"/>
</dbReference>
<keyword evidence="6" id="KW-1185">Reference proteome</keyword>
<evidence type="ECO:0000259" key="4">
    <source>
        <dbReference type="Pfam" id="PF05368"/>
    </source>
</evidence>
<dbReference type="RefSeq" id="XP_037226594.1">
    <property type="nucleotide sequence ID" value="XM_037358684.1"/>
</dbReference>
<dbReference type="Gene3D" id="3.40.50.720">
    <property type="entry name" value="NAD(P)-binding Rossmann-like Domain"/>
    <property type="match status" value="1"/>
</dbReference>
<dbReference type="GeneID" id="59341200"/>
<accession>A0A8H6TH33</accession>
<dbReference type="PANTHER" id="PTHR42748">
    <property type="entry name" value="NITROGEN METABOLITE REPRESSION PROTEIN NMRA FAMILY MEMBER"/>
    <property type="match status" value="1"/>
</dbReference>
<keyword evidence="2" id="KW-0521">NADP</keyword>